<comment type="caution">
    <text evidence="1">The sequence shown here is derived from an EMBL/GenBank/DDBJ whole genome shotgun (WGS) entry which is preliminary data.</text>
</comment>
<name>A0A0C2D559_9BACT</name>
<organism evidence="1 2">
    <name type="scientific">Enhygromyxa salina</name>
    <dbReference type="NCBI Taxonomy" id="215803"/>
    <lineage>
        <taxon>Bacteria</taxon>
        <taxon>Pseudomonadati</taxon>
        <taxon>Myxococcota</taxon>
        <taxon>Polyangia</taxon>
        <taxon>Nannocystales</taxon>
        <taxon>Nannocystaceae</taxon>
        <taxon>Enhygromyxa</taxon>
    </lineage>
</organism>
<evidence type="ECO:0000313" key="1">
    <source>
        <dbReference type="EMBL" id="KIG18291.1"/>
    </source>
</evidence>
<protein>
    <submittedName>
        <fullName evidence="1">Uncharacterized protein</fullName>
    </submittedName>
</protein>
<gene>
    <name evidence="1" type="ORF">DB30_01400</name>
</gene>
<evidence type="ECO:0000313" key="2">
    <source>
        <dbReference type="Proteomes" id="UP000031599"/>
    </source>
</evidence>
<dbReference type="AlphaFoldDB" id="A0A0C2D559"/>
<dbReference type="Proteomes" id="UP000031599">
    <property type="component" value="Unassembled WGS sequence"/>
</dbReference>
<accession>A0A0C2D559</accession>
<reference evidence="1 2" key="1">
    <citation type="submission" date="2014-12" db="EMBL/GenBank/DDBJ databases">
        <title>Genome assembly of Enhygromyxa salina DSM 15201.</title>
        <authorList>
            <person name="Sharma G."/>
            <person name="Subramanian S."/>
        </authorList>
    </citation>
    <scope>NUCLEOTIDE SEQUENCE [LARGE SCALE GENOMIC DNA]</scope>
    <source>
        <strain evidence="1 2">DSM 15201</strain>
    </source>
</reference>
<proteinExistence type="predicted"/>
<dbReference type="EMBL" id="JMCC02000013">
    <property type="protein sequence ID" value="KIG18291.1"/>
    <property type="molecule type" value="Genomic_DNA"/>
</dbReference>
<sequence>MSACVRRWRGLPRTDAGAPSLASPVVTEPTQIRLLFDGE</sequence>